<reference evidence="1 4" key="1">
    <citation type="journal article" date="2011" name="J. Bacteriol.">
        <title>Genome sequence of Halobiforma lacisalsi AJ5, an extremely halophilic archaeon which harbors a bop gene.</title>
        <authorList>
            <person name="Jiang X."/>
            <person name="Wang S."/>
            <person name="Cheng H."/>
            <person name="Huo Y."/>
            <person name="Zhang X."/>
            <person name="Zhu X."/>
            <person name="Han X."/>
            <person name="Ni P."/>
            <person name="Wu M."/>
        </authorList>
    </citation>
    <scope>NUCLEOTIDE SEQUENCE [LARGE SCALE GENOMIC DNA]</scope>
    <source>
        <strain evidence="1 4">AJ5</strain>
    </source>
</reference>
<name>M0LZV6_NATLA</name>
<evidence type="ECO:0000313" key="2">
    <source>
        <dbReference type="EMBL" id="EMA37904.1"/>
    </source>
</evidence>
<organism evidence="2 3">
    <name type="scientific">Natronobacterium lacisalsi AJ5</name>
    <dbReference type="NCBI Taxonomy" id="358396"/>
    <lineage>
        <taxon>Archaea</taxon>
        <taxon>Methanobacteriati</taxon>
        <taxon>Methanobacteriota</taxon>
        <taxon>Stenosarchaea group</taxon>
        <taxon>Halobacteria</taxon>
        <taxon>Halobacteriales</taxon>
        <taxon>Natrialbaceae</taxon>
        <taxon>Natronobacterium</taxon>
    </lineage>
</organism>
<protein>
    <submittedName>
        <fullName evidence="2">Uncharacterized protein</fullName>
    </submittedName>
</protein>
<proteinExistence type="predicted"/>
<evidence type="ECO:0000313" key="3">
    <source>
        <dbReference type="Proteomes" id="UP000011555"/>
    </source>
</evidence>
<keyword evidence="3" id="KW-1185">Reference proteome</keyword>
<reference evidence="1" key="3">
    <citation type="submission" date="2017-01" db="EMBL/GenBank/DDBJ databases">
        <authorList>
            <person name="Mah S.A."/>
            <person name="Swanson W.J."/>
            <person name="Moy G.W."/>
            <person name="Vacquier V.D."/>
        </authorList>
    </citation>
    <scope>NUCLEOTIDE SEQUENCE</scope>
    <source>
        <strain evidence="1">AJ5</strain>
    </source>
</reference>
<evidence type="ECO:0000313" key="4">
    <source>
        <dbReference type="Proteomes" id="UP000186547"/>
    </source>
</evidence>
<dbReference type="KEGG" id="hlc:CHINAEXTREME05990"/>
<reference evidence="2 3" key="2">
    <citation type="journal article" date="2014" name="PLoS Genet.">
        <title>Phylogenetically driven sequencing of extremely halophilic archaea reveals strategies for static and dynamic osmo-response.</title>
        <authorList>
            <person name="Becker E.A."/>
            <person name="Seitzer P.M."/>
            <person name="Tritt A."/>
            <person name="Larsen D."/>
            <person name="Krusor M."/>
            <person name="Yao A.I."/>
            <person name="Wu D."/>
            <person name="Madern D."/>
            <person name="Eisen J.A."/>
            <person name="Darling A.E."/>
            <person name="Facciotti M.T."/>
        </authorList>
    </citation>
    <scope>NUCLEOTIDE SEQUENCE [LARGE SCALE GENOMIC DNA]</scope>
    <source>
        <strain evidence="2 3">AJ5</strain>
    </source>
</reference>
<dbReference type="AlphaFoldDB" id="M0LZV6"/>
<gene>
    <name evidence="2" type="ORF">C445_00615</name>
    <name evidence="1" type="ORF">CHINAEXTREME_05990</name>
</gene>
<accession>M0LZV6</accession>
<dbReference type="EMBL" id="CP019285">
    <property type="protein sequence ID" value="APW97345.1"/>
    <property type="molecule type" value="Genomic_DNA"/>
</dbReference>
<dbReference type="eggNOG" id="arCOG06155">
    <property type="taxonomic scope" value="Archaea"/>
</dbReference>
<evidence type="ECO:0000313" key="1">
    <source>
        <dbReference type="EMBL" id="APW97345.1"/>
    </source>
</evidence>
<dbReference type="EMBL" id="AOLZ01000004">
    <property type="protein sequence ID" value="EMA37904.1"/>
    <property type="molecule type" value="Genomic_DNA"/>
</dbReference>
<dbReference type="Proteomes" id="UP000011555">
    <property type="component" value="Unassembled WGS sequence"/>
</dbReference>
<sequence length="63" mass="6626">MVGVTTGYVVNLDNGHDGYCVESLAGVTYCGETFAPPRSTVNDTRSIAGLRTDTTLSVSTARK</sequence>
<dbReference type="Proteomes" id="UP000186547">
    <property type="component" value="Chromosome"/>
</dbReference>